<feature type="transmembrane region" description="Helical" evidence="1">
    <location>
        <begin position="41"/>
        <end position="62"/>
    </location>
</feature>
<dbReference type="OrthoDB" id="3829858at2"/>
<evidence type="ECO:0000313" key="3">
    <source>
        <dbReference type="Proteomes" id="UP000316298"/>
    </source>
</evidence>
<feature type="transmembrane region" description="Helical" evidence="1">
    <location>
        <begin position="12"/>
        <end position="35"/>
    </location>
</feature>
<proteinExistence type="predicted"/>
<sequence length="102" mass="10714">MDWTGIRGGRVLAGVYLLAFVGLYGGPGCDILAQWTGPPQLAVGGFVFVGSIIAMVVLSSALRSRVPAPAGWPAARSSNTTRAYRRLTLGAELGRAWRVLLG</sequence>
<dbReference type="EMBL" id="VFMM01000001">
    <property type="protein sequence ID" value="TQJ17405.1"/>
    <property type="molecule type" value="Genomic_DNA"/>
</dbReference>
<accession>A0A542EQ01</accession>
<organism evidence="2 3">
    <name type="scientific">Kribbella jejuensis</name>
    <dbReference type="NCBI Taxonomy" id="236068"/>
    <lineage>
        <taxon>Bacteria</taxon>
        <taxon>Bacillati</taxon>
        <taxon>Actinomycetota</taxon>
        <taxon>Actinomycetes</taxon>
        <taxon>Propionibacteriales</taxon>
        <taxon>Kribbellaceae</taxon>
        <taxon>Kribbella</taxon>
    </lineage>
</organism>
<keyword evidence="3" id="KW-1185">Reference proteome</keyword>
<evidence type="ECO:0008006" key="4">
    <source>
        <dbReference type="Google" id="ProtNLM"/>
    </source>
</evidence>
<dbReference type="RefSeq" id="WP_141853815.1">
    <property type="nucleotide sequence ID" value="NZ_BAAAKA010000012.1"/>
</dbReference>
<protein>
    <recommendedName>
        <fullName evidence="4">MFS transporter</fullName>
    </recommendedName>
</protein>
<evidence type="ECO:0000256" key="1">
    <source>
        <dbReference type="SAM" id="Phobius"/>
    </source>
</evidence>
<name>A0A542EQ01_9ACTN</name>
<keyword evidence="1" id="KW-0472">Membrane</keyword>
<dbReference type="Proteomes" id="UP000316298">
    <property type="component" value="Unassembled WGS sequence"/>
</dbReference>
<reference evidence="2 3" key="1">
    <citation type="submission" date="2019-06" db="EMBL/GenBank/DDBJ databases">
        <title>Sequencing the genomes of 1000 actinobacteria strains.</title>
        <authorList>
            <person name="Klenk H.-P."/>
        </authorList>
    </citation>
    <scope>NUCLEOTIDE SEQUENCE [LARGE SCALE GENOMIC DNA]</scope>
    <source>
        <strain evidence="2 3">DSM 17305</strain>
    </source>
</reference>
<evidence type="ECO:0000313" key="2">
    <source>
        <dbReference type="EMBL" id="TQJ17405.1"/>
    </source>
</evidence>
<keyword evidence="1" id="KW-1133">Transmembrane helix</keyword>
<comment type="caution">
    <text evidence="2">The sequence shown here is derived from an EMBL/GenBank/DDBJ whole genome shotgun (WGS) entry which is preliminary data.</text>
</comment>
<dbReference type="AlphaFoldDB" id="A0A542EQ01"/>
<gene>
    <name evidence="2" type="ORF">FB475_1523</name>
</gene>
<keyword evidence="1" id="KW-0812">Transmembrane</keyword>